<evidence type="ECO:0000256" key="1">
    <source>
        <dbReference type="SAM" id="Phobius"/>
    </source>
</evidence>
<keyword evidence="1" id="KW-0812">Transmembrane</keyword>
<reference evidence="2 3" key="1">
    <citation type="submission" date="2021-03" db="EMBL/GenBank/DDBJ databases">
        <title>novel species isolated from a fishpond in China.</title>
        <authorList>
            <person name="Lu H."/>
            <person name="Cai Z."/>
        </authorList>
    </citation>
    <scope>NUCLEOTIDE SEQUENCE [LARGE SCALE GENOMIC DNA]</scope>
    <source>
        <strain evidence="2 3">Y57</strain>
    </source>
</reference>
<keyword evidence="1" id="KW-1133">Transmembrane helix</keyword>
<dbReference type="EMBL" id="JAFKCS010000001">
    <property type="protein sequence ID" value="MBN7818394.1"/>
    <property type="molecule type" value="Genomic_DNA"/>
</dbReference>
<name>A0ABS3CRW4_9ALTE</name>
<feature type="transmembrane region" description="Helical" evidence="1">
    <location>
        <begin position="20"/>
        <end position="40"/>
    </location>
</feature>
<keyword evidence="3" id="KW-1185">Reference proteome</keyword>
<comment type="caution">
    <text evidence="2">The sequence shown here is derived from an EMBL/GenBank/DDBJ whole genome shotgun (WGS) entry which is preliminary data.</text>
</comment>
<proteinExistence type="predicted"/>
<dbReference type="RefSeq" id="WP_206592222.1">
    <property type="nucleotide sequence ID" value="NZ_JAFKCS010000001.1"/>
</dbReference>
<gene>
    <name evidence="2" type="ORF">J0A65_00885</name>
</gene>
<dbReference type="Proteomes" id="UP000663992">
    <property type="component" value="Unassembled WGS sequence"/>
</dbReference>
<protein>
    <submittedName>
        <fullName evidence="2">Uncharacterized protein</fullName>
    </submittedName>
</protein>
<accession>A0ABS3CRW4</accession>
<organism evidence="2 3">
    <name type="scientific">Bowmanella yangjiangensis</name>
    <dbReference type="NCBI Taxonomy" id="2811230"/>
    <lineage>
        <taxon>Bacteria</taxon>
        <taxon>Pseudomonadati</taxon>
        <taxon>Pseudomonadota</taxon>
        <taxon>Gammaproteobacteria</taxon>
        <taxon>Alteromonadales</taxon>
        <taxon>Alteromonadaceae</taxon>
        <taxon>Bowmanella</taxon>
    </lineage>
</organism>
<sequence length="148" mass="16667">MNTLLPPSAGLPLDGHFKHSALICFTLIVCMACSGTLPVISDVTHVKQRLNSLKVNNRISSLANPEFDAAFAAVRALEQNDGRDPQQFQYLLWMAEHKIELADIVSRTHYLQYQRTSLMELLDDLQRKTLLSNFGEETLSQEESLGKH</sequence>
<keyword evidence="1" id="KW-0472">Membrane</keyword>
<evidence type="ECO:0000313" key="2">
    <source>
        <dbReference type="EMBL" id="MBN7818394.1"/>
    </source>
</evidence>
<evidence type="ECO:0000313" key="3">
    <source>
        <dbReference type="Proteomes" id="UP000663992"/>
    </source>
</evidence>